<evidence type="ECO:0000256" key="1">
    <source>
        <dbReference type="SAM" id="SignalP"/>
    </source>
</evidence>
<proteinExistence type="predicted"/>
<dbReference type="GO" id="GO:0004181">
    <property type="term" value="F:metallocarboxypeptidase activity"/>
    <property type="evidence" value="ECO:0007669"/>
    <property type="project" value="InterPro"/>
</dbReference>
<dbReference type="Proteomes" id="UP000295164">
    <property type="component" value="Unassembled WGS sequence"/>
</dbReference>
<organism evidence="3 4">
    <name type="scientific">Flaviaesturariibacter aridisoli</name>
    <dbReference type="NCBI Taxonomy" id="2545761"/>
    <lineage>
        <taxon>Bacteria</taxon>
        <taxon>Pseudomonadati</taxon>
        <taxon>Bacteroidota</taxon>
        <taxon>Chitinophagia</taxon>
        <taxon>Chitinophagales</taxon>
        <taxon>Chitinophagaceae</taxon>
        <taxon>Flaviaestuariibacter</taxon>
    </lineage>
</organism>
<dbReference type="Pfam" id="PF00246">
    <property type="entry name" value="Peptidase_M14"/>
    <property type="match status" value="1"/>
</dbReference>
<dbReference type="EMBL" id="SKFH01000035">
    <property type="protein sequence ID" value="TCZ67331.1"/>
    <property type="molecule type" value="Genomic_DNA"/>
</dbReference>
<feature type="chain" id="PRO_5020830592" description="Peptidase M14 domain-containing protein" evidence="1">
    <location>
        <begin position="22"/>
        <end position="577"/>
    </location>
</feature>
<sequence length="577" mass="65946">MRFRLLPFFLVAVLAASGQSALPTWFETHGRNSSPPYTETISWWKRLDAKAPQVQLREMGRTDAGYPLHLVLVSNDRDFDPASIHRKGKTILFVNNGIHPGEPDGIDASMLLVRDIVAGTYKLPDNVVLAIIPVYNIGGALNRSPYYRVDQAGPDEKGSRGNAQNLDLNRDFIKADSRNALSFARIFRWLDPEVFVDNHVSNGADYQHVMTLLSTQHNKLGGPMGAYLKKTFEPALYARMKGAGYDLVPYVNHWSDAPPEQGWPQFVDGPRYSSGYTTLWNSFGFVPETHMLKPYPQRVAATRALMESFIAFMAANGAELRRLRTAQFAHLSAATELPLAWSWDKSGKTEIDFKGYEATTRTSAVSGLPRRFYDRSKPFERKIPFYDTYRDSLQVTVPPAYVIPQGWWKVIERLQANGIRMRRLLADTAFEVEAYRIESYTAGTRPYEGHHLNTNVRVSKKKIRQKFRKGDYFIETNQFGIRFLVETLEPQAEDSYFAWNFFDPILGQKEGFSDYVFEETAAGYLAEHPEIKGELEEKRRTDTAFARSAAAQLDFIYRRTPYYEPGHMQYPVYRVAR</sequence>
<comment type="caution">
    <text evidence="3">The sequence shown here is derived from an EMBL/GenBank/DDBJ whole genome shotgun (WGS) entry which is preliminary data.</text>
</comment>
<dbReference type="GO" id="GO:0006508">
    <property type="term" value="P:proteolysis"/>
    <property type="evidence" value="ECO:0007669"/>
    <property type="project" value="InterPro"/>
</dbReference>
<dbReference type="GO" id="GO:0008270">
    <property type="term" value="F:zinc ion binding"/>
    <property type="evidence" value="ECO:0007669"/>
    <property type="project" value="InterPro"/>
</dbReference>
<keyword evidence="1" id="KW-0732">Signal</keyword>
<accession>A0A4R4DWT5</accession>
<dbReference type="AlphaFoldDB" id="A0A4R4DWT5"/>
<evidence type="ECO:0000313" key="4">
    <source>
        <dbReference type="Proteomes" id="UP000295164"/>
    </source>
</evidence>
<dbReference type="CDD" id="cd06241">
    <property type="entry name" value="M14-like"/>
    <property type="match status" value="1"/>
</dbReference>
<dbReference type="OrthoDB" id="9767214at2"/>
<reference evidence="3 4" key="1">
    <citation type="submission" date="2019-03" db="EMBL/GenBank/DDBJ databases">
        <authorList>
            <person name="Kim M.K.M."/>
        </authorList>
    </citation>
    <scope>NUCLEOTIDE SEQUENCE [LARGE SCALE GENOMIC DNA]</scope>
    <source>
        <strain evidence="3 4">17J68-15</strain>
    </source>
</reference>
<keyword evidence="4" id="KW-1185">Reference proteome</keyword>
<dbReference type="SUPFAM" id="SSF53187">
    <property type="entry name" value="Zn-dependent exopeptidases"/>
    <property type="match status" value="1"/>
</dbReference>
<gene>
    <name evidence="3" type="ORF">E0486_15615</name>
</gene>
<dbReference type="RefSeq" id="WP_131853455.1">
    <property type="nucleotide sequence ID" value="NZ_SKFH01000035.1"/>
</dbReference>
<protein>
    <recommendedName>
        <fullName evidence="2">Peptidase M14 domain-containing protein</fullName>
    </recommendedName>
</protein>
<feature type="domain" description="Peptidase M14" evidence="2">
    <location>
        <begin position="41"/>
        <end position="174"/>
    </location>
</feature>
<evidence type="ECO:0000259" key="2">
    <source>
        <dbReference type="Pfam" id="PF00246"/>
    </source>
</evidence>
<feature type="signal peptide" evidence="1">
    <location>
        <begin position="1"/>
        <end position="21"/>
    </location>
</feature>
<evidence type="ECO:0000313" key="3">
    <source>
        <dbReference type="EMBL" id="TCZ67331.1"/>
    </source>
</evidence>
<dbReference type="InterPro" id="IPR000834">
    <property type="entry name" value="Peptidase_M14"/>
</dbReference>
<dbReference type="Gene3D" id="3.40.630.10">
    <property type="entry name" value="Zn peptidases"/>
    <property type="match status" value="1"/>
</dbReference>
<name>A0A4R4DWT5_9BACT</name>